<dbReference type="SUPFAM" id="SSF55174">
    <property type="entry name" value="Alpha-L RNA-binding motif"/>
    <property type="match status" value="1"/>
</dbReference>
<evidence type="ECO:0000259" key="11">
    <source>
        <dbReference type="Pfam" id="PF01479"/>
    </source>
</evidence>
<evidence type="ECO:0000256" key="8">
    <source>
        <dbReference type="NCBIfam" id="TIGR00234"/>
    </source>
</evidence>
<keyword evidence="5 10" id="KW-0648">Protein biosynthesis</keyword>
<name>A0A1G2K2W9_9BACT</name>
<dbReference type="GO" id="GO:0005524">
    <property type="term" value="F:ATP binding"/>
    <property type="evidence" value="ECO:0007669"/>
    <property type="project" value="UniProtKB-KW"/>
</dbReference>
<dbReference type="PANTHER" id="PTHR11766:SF1">
    <property type="entry name" value="TYROSINE--TRNA LIGASE"/>
    <property type="match status" value="1"/>
</dbReference>
<keyword evidence="6 10" id="KW-0030">Aminoacyl-tRNA synthetase</keyword>
<dbReference type="InterPro" id="IPR014729">
    <property type="entry name" value="Rossmann-like_a/b/a_fold"/>
</dbReference>
<accession>A0A1G2K2W9</accession>
<evidence type="ECO:0000256" key="4">
    <source>
        <dbReference type="ARBA" id="ARBA00022840"/>
    </source>
</evidence>
<comment type="caution">
    <text evidence="12">The sequence shown here is derived from an EMBL/GenBank/DDBJ whole genome shotgun (WGS) entry which is preliminary data.</text>
</comment>
<evidence type="ECO:0000256" key="10">
    <source>
        <dbReference type="RuleBase" id="RU363036"/>
    </source>
</evidence>
<dbReference type="NCBIfam" id="TIGR00234">
    <property type="entry name" value="tyrS"/>
    <property type="match status" value="1"/>
</dbReference>
<dbReference type="Proteomes" id="UP000177152">
    <property type="component" value="Unassembled WGS sequence"/>
</dbReference>
<dbReference type="Gene3D" id="3.10.290.10">
    <property type="entry name" value="RNA-binding S4 domain"/>
    <property type="match status" value="1"/>
</dbReference>
<gene>
    <name evidence="12" type="ORF">A2633_02715</name>
</gene>
<dbReference type="InterPro" id="IPR002307">
    <property type="entry name" value="Tyr-tRNA-ligase"/>
</dbReference>
<dbReference type="Gene3D" id="1.10.240.10">
    <property type="entry name" value="Tyrosyl-Transfer RNA Synthetase"/>
    <property type="match status" value="1"/>
</dbReference>
<evidence type="ECO:0000256" key="5">
    <source>
        <dbReference type="ARBA" id="ARBA00022917"/>
    </source>
</evidence>
<dbReference type="InterPro" id="IPR024088">
    <property type="entry name" value="Tyr-tRNA-ligase_bac-type"/>
</dbReference>
<reference evidence="12 13" key="1">
    <citation type="journal article" date="2016" name="Nat. Commun.">
        <title>Thousands of microbial genomes shed light on interconnected biogeochemical processes in an aquifer system.</title>
        <authorList>
            <person name="Anantharaman K."/>
            <person name="Brown C.T."/>
            <person name="Hug L.A."/>
            <person name="Sharon I."/>
            <person name="Castelle C.J."/>
            <person name="Probst A.J."/>
            <person name="Thomas B.C."/>
            <person name="Singh A."/>
            <person name="Wilkins M.J."/>
            <person name="Karaoz U."/>
            <person name="Brodie E.L."/>
            <person name="Williams K.H."/>
            <person name="Hubbard S.S."/>
            <person name="Banfield J.F."/>
        </authorList>
    </citation>
    <scope>NUCLEOTIDE SEQUENCE [LARGE SCALE GENOMIC DNA]</scope>
</reference>
<dbReference type="SUPFAM" id="SSF52374">
    <property type="entry name" value="Nucleotidylyl transferase"/>
    <property type="match status" value="1"/>
</dbReference>
<keyword evidence="9" id="KW-0694">RNA-binding</keyword>
<evidence type="ECO:0000256" key="9">
    <source>
        <dbReference type="PROSITE-ProRule" id="PRU00182"/>
    </source>
</evidence>
<dbReference type="GO" id="GO:0004831">
    <property type="term" value="F:tyrosine-tRNA ligase activity"/>
    <property type="evidence" value="ECO:0007669"/>
    <property type="project" value="UniProtKB-UniRule"/>
</dbReference>
<evidence type="ECO:0000256" key="6">
    <source>
        <dbReference type="ARBA" id="ARBA00023146"/>
    </source>
</evidence>
<feature type="domain" description="RNA-binding S4" evidence="11">
    <location>
        <begin position="352"/>
        <end position="385"/>
    </location>
</feature>
<dbReference type="PANTHER" id="PTHR11766">
    <property type="entry name" value="TYROSYL-TRNA SYNTHETASE"/>
    <property type="match status" value="1"/>
</dbReference>
<dbReference type="GO" id="GO:0003723">
    <property type="term" value="F:RNA binding"/>
    <property type="evidence" value="ECO:0007669"/>
    <property type="project" value="UniProtKB-KW"/>
</dbReference>
<dbReference type="EMBL" id="MHQC01000051">
    <property type="protein sequence ID" value="OGZ93772.1"/>
    <property type="molecule type" value="Genomic_DNA"/>
</dbReference>
<dbReference type="InterPro" id="IPR036986">
    <property type="entry name" value="S4_RNA-bd_sf"/>
</dbReference>
<evidence type="ECO:0000256" key="2">
    <source>
        <dbReference type="ARBA" id="ARBA00022598"/>
    </source>
</evidence>
<proteinExistence type="inferred from homology"/>
<keyword evidence="4 10" id="KW-0067">ATP-binding</keyword>
<dbReference type="PROSITE" id="PS50889">
    <property type="entry name" value="S4"/>
    <property type="match status" value="1"/>
</dbReference>
<dbReference type="InterPro" id="IPR002942">
    <property type="entry name" value="S4_RNA-bd"/>
</dbReference>
<sequence length="406" mass="45856">MNMEHIDEQYKEILDGFTESVIDREALLGKLKSGKKLRIKLGFDPTSPDIHLGHAVVLRKMRQFQDLGHTAVFIIGDYTARIGDPSGKSKTRPELSVGDIESNMNTYFKQVGKILNTVVAIEIHRNSEWFGNMKLDEFIKIASNFSTQRIMDREDFKARIKKGDEVAYHETFYQVMQAYDSVVISADVELGGRDQLLNLLAGRELQKKMGKLEQDIMTMPILVGLDGKEKMSKSLGNYVGLAEGAQAMIGKIMSIPDDAIPEYFKLTLFKSDKEVKKISDRLKKENPRDIKLELAESVTARYWGEAEAKERKENFISMFSKKNIEKIDIPSLEVGREVLESEAQGASFVFGYGLAKSMSEARRLINEGAFEVDGTTIKNPKEKLHLVVGSVIRLGKKILLRIVEKK</sequence>
<evidence type="ECO:0000313" key="13">
    <source>
        <dbReference type="Proteomes" id="UP000177152"/>
    </source>
</evidence>
<evidence type="ECO:0000256" key="7">
    <source>
        <dbReference type="ARBA" id="ARBA00048248"/>
    </source>
</evidence>
<keyword evidence="2 10" id="KW-0436">Ligase</keyword>
<comment type="similarity">
    <text evidence="10">Belongs to the class-I aminoacyl-tRNA synthetase family.</text>
</comment>
<dbReference type="CDD" id="cd00165">
    <property type="entry name" value="S4"/>
    <property type="match status" value="1"/>
</dbReference>
<dbReference type="AlphaFoldDB" id="A0A1G2K2W9"/>
<dbReference type="InterPro" id="IPR002305">
    <property type="entry name" value="aa-tRNA-synth_Ic"/>
</dbReference>
<protein>
    <recommendedName>
        <fullName evidence="1 8">Tyrosine--tRNA ligase</fullName>
        <ecNumber evidence="1 8">6.1.1.1</ecNumber>
    </recommendedName>
</protein>
<dbReference type="EC" id="6.1.1.1" evidence="1 8"/>
<dbReference type="PROSITE" id="PS00178">
    <property type="entry name" value="AA_TRNA_LIGASE_I"/>
    <property type="match status" value="1"/>
</dbReference>
<dbReference type="Gene3D" id="3.40.50.620">
    <property type="entry name" value="HUPs"/>
    <property type="match status" value="1"/>
</dbReference>
<dbReference type="CDD" id="cd00805">
    <property type="entry name" value="TyrRS_core"/>
    <property type="match status" value="1"/>
</dbReference>
<dbReference type="Pfam" id="PF00579">
    <property type="entry name" value="tRNA-synt_1b"/>
    <property type="match status" value="1"/>
</dbReference>
<comment type="catalytic activity">
    <reaction evidence="7">
        <text>tRNA(Tyr) + L-tyrosine + ATP = L-tyrosyl-tRNA(Tyr) + AMP + diphosphate + H(+)</text>
        <dbReference type="Rhea" id="RHEA:10220"/>
        <dbReference type="Rhea" id="RHEA-COMP:9706"/>
        <dbReference type="Rhea" id="RHEA-COMP:9707"/>
        <dbReference type="ChEBI" id="CHEBI:15378"/>
        <dbReference type="ChEBI" id="CHEBI:30616"/>
        <dbReference type="ChEBI" id="CHEBI:33019"/>
        <dbReference type="ChEBI" id="CHEBI:58315"/>
        <dbReference type="ChEBI" id="CHEBI:78442"/>
        <dbReference type="ChEBI" id="CHEBI:78536"/>
        <dbReference type="ChEBI" id="CHEBI:456215"/>
        <dbReference type="EC" id="6.1.1.1"/>
    </reaction>
</comment>
<dbReference type="InterPro" id="IPR001412">
    <property type="entry name" value="aa-tRNA-synth_I_CS"/>
</dbReference>
<keyword evidence="3 10" id="KW-0547">Nucleotide-binding</keyword>
<evidence type="ECO:0000256" key="1">
    <source>
        <dbReference type="ARBA" id="ARBA00013160"/>
    </source>
</evidence>
<organism evidence="12 13">
    <name type="scientific">Candidatus Sungbacteria bacterium RIFCSPHIGHO2_01_FULL_47_32</name>
    <dbReference type="NCBI Taxonomy" id="1802264"/>
    <lineage>
        <taxon>Bacteria</taxon>
        <taxon>Candidatus Sungiibacteriota</taxon>
    </lineage>
</organism>
<dbReference type="GO" id="GO:0006437">
    <property type="term" value="P:tyrosyl-tRNA aminoacylation"/>
    <property type="evidence" value="ECO:0007669"/>
    <property type="project" value="UniProtKB-UniRule"/>
</dbReference>
<evidence type="ECO:0000256" key="3">
    <source>
        <dbReference type="ARBA" id="ARBA00022741"/>
    </source>
</evidence>
<dbReference type="Pfam" id="PF01479">
    <property type="entry name" value="S4"/>
    <property type="match status" value="1"/>
</dbReference>
<dbReference type="PRINTS" id="PR01040">
    <property type="entry name" value="TRNASYNTHTYR"/>
</dbReference>
<dbReference type="GO" id="GO:0005829">
    <property type="term" value="C:cytosol"/>
    <property type="evidence" value="ECO:0007669"/>
    <property type="project" value="TreeGrafter"/>
</dbReference>
<evidence type="ECO:0000313" key="12">
    <source>
        <dbReference type="EMBL" id="OGZ93772.1"/>
    </source>
</evidence>